<evidence type="ECO:0000313" key="1">
    <source>
        <dbReference type="EMBL" id="MPN19191.1"/>
    </source>
</evidence>
<organism evidence="1">
    <name type="scientific">bioreactor metagenome</name>
    <dbReference type="NCBI Taxonomy" id="1076179"/>
    <lineage>
        <taxon>unclassified sequences</taxon>
        <taxon>metagenomes</taxon>
        <taxon>ecological metagenomes</taxon>
    </lineage>
</organism>
<dbReference type="AlphaFoldDB" id="A0A645FX96"/>
<reference evidence="1" key="1">
    <citation type="submission" date="2019-08" db="EMBL/GenBank/DDBJ databases">
        <authorList>
            <person name="Kucharzyk K."/>
            <person name="Murdoch R.W."/>
            <person name="Higgins S."/>
            <person name="Loffler F."/>
        </authorList>
    </citation>
    <scope>NUCLEOTIDE SEQUENCE</scope>
</reference>
<accession>A0A645FX96</accession>
<name>A0A645FX96_9ZZZZ</name>
<proteinExistence type="predicted"/>
<gene>
    <name evidence="1" type="ORF">SDC9_166557</name>
</gene>
<comment type="caution">
    <text evidence="1">The sequence shown here is derived from an EMBL/GenBank/DDBJ whole genome shotgun (WGS) entry which is preliminary data.</text>
</comment>
<protein>
    <submittedName>
        <fullName evidence="1">Uncharacterized protein</fullName>
    </submittedName>
</protein>
<dbReference type="EMBL" id="VSSQ01066702">
    <property type="protein sequence ID" value="MPN19191.1"/>
    <property type="molecule type" value="Genomic_DNA"/>
</dbReference>
<sequence length="226" mass="24920">MKHAALLDLFLRTPVLVGGDHLAKLGAPVAQVIDAHGAVAQVIIDALEAVADGRGGQVADMETLGDVDGGIVDADRLALSLGPRAPITLAREHVFNGAPAKRFARQKEVQVAALDFRPLDQRVRDAARHFCRDLRRPHAQLAREREARESHIAHGRIRRDLQRARKRRGLKISLREGGLCRFVQCLCDDLPHVHPLSTPLKKHRLSYHSAQMGASKRTSANGYTLY</sequence>